<proteinExistence type="predicted"/>
<name>V8PAK8_OPHHA</name>
<accession>V8PAK8</accession>
<gene>
    <name evidence="1" type="ORF">L345_02591</name>
</gene>
<dbReference type="Proteomes" id="UP000018936">
    <property type="component" value="Unassembled WGS sequence"/>
</dbReference>
<feature type="non-terminal residue" evidence="1">
    <location>
        <position position="1"/>
    </location>
</feature>
<dbReference type="AlphaFoldDB" id="V8PAK8"/>
<evidence type="ECO:0000313" key="2">
    <source>
        <dbReference type="Proteomes" id="UP000018936"/>
    </source>
</evidence>
<protein>
    <submittedName>
        <fullName evidence="1">Uncharacterized protein</fullName>
    </submittedName>
</protein>
<keyword evidence="2" id="KW-1185">Reference proteome</keyword>
<organism evidence="1 2">
    <name type="scientific">Ophiophagus hannah</name>
    <name type="common">King cobra</name>
    <name type="synonym">Naja hannah</name>
    <dbReference type="NCBI Taxonomy" id="8665"/>
    <lineage>
        <taxon>Eukaryota</taxon>
        <taxon>Metazoa</taxon>
        <taxon>Chordata</taxon>
        <taxon>Craniata</taxon>
        <taxon>Vertebrata</taxon>
        <taxon>Euteleostomi</taxon>
        <taxon>Lepidosauria</taxon>
        <taxon>Squamata</taxon>
        <taxon>Bifurcata</taxon>
        <taxon>Unidentata</taxon>
        <taxon>Episquamata</taxon>
        <taxon>Toxicofera</taxon>
        <taxon>Serpentes</taxon>
        <taxon>Colubroidea</taxon>
        <taxon>Elapidae</taxon>
        <taxon>Elapinae</taxon>
        <taxon>Ophiophagus</taxon>
    </lineage>
</organism>
<evidence type="ECO:0000313" key="1">
    <source>
        <dbReference type="EMBL" id="ETE71584.1"/>
    </source>
</evidence>
<comment type="caution">
    <text evidence="1">The sequence shown here is derived from an EMBL/GenBank/DDBJ whole genome shotgun (WGS) entry which is preliminary data.</text>
</comment>
<dbReference type="EMBL" id="AZIM01000341">
    <property type="protein sequence ID" value="ETE71584.1"/>
    <property type="molecule type" value="Genomic_DNA"/>
</dbReference>
<sequence length="163" mass="18235">MSVSSKKDLGGSRKAVVYLIDSCRQGVGQKAAETNRQQMYFYSSSKLSSLPWYFGEEACTCAAGVGYHSLGTRNESVECFAATEREKSALRSLLMSTREAWPMDTLGSHQIALHFQGDSIPTTNQEKVVQTVKWKKLSMLGKKCNEDECKYSEMISRGRKQII</sequence>
<reference evidence="1 2" key="1">
    <citation type="journal article" date="2013" name="Proc. Natl. Acad. Sci. U.S.A.">
        <title>The king cobra genome reveals dynamic gene evolution and adaptation in the snake venom system.</title>
        <authorList>
            <person name="Vonk F.J."/>
            <person name="Casewell N.R."/>
            <person name="Henkel C.V."/>
            <person name="Heimberg A.M."/>
            <person name="Jansen H.J."/>
            <person name="McCleary R.J."/>
            <person name="Kerkkamp H.M."/>
            <person name="Vos R.A."/>
            <person name="Guerreiro I."/>
            <person name="Calvete J.J."/>
            <person name="Wuster W."/>
            <person name="Woods A.E."/>
            <person name="Logan J.M."/>
            <person name="Harrison R.A."/>
            <person name="Castoe T.A."/>
            <person name="de Koning A.P."/>
            <person name="Pollock D.D."/>
            <person name="Yandell M."/>
            <person name="Calderon D."/>
            <person name="Renjifo C."/>
            <person name="Currier R.B."/>
            <person name="Salgado D."/>
            <person name="Pla D."/>
            <person name="Sanz L."/>
            <person name="Hyder A.S."/>
            <person name="Ribeiro J.M."/>
            <person name="Arntzen J.W."/>
            <person name="van den Thillart G.E."/>
            <person name="Boetzer M."/>
            <person name="Pirovano W."/>
            <person name="Dirks R.P."/>
            <person name="Spaink H.P."/>
            <person name="Duboule D."/>
            <person name="McGlinn E."/>
            <person name="Kini R.M."/>
            <person name="Richardson M.K."/>
        </authorList>
    </citation>
    <scope>NUCLEOTIDE SEQUENCE</scope>
    <source>
        <tissue evidence="1">Blood</tissue>
    </source>
</reference>